<accession>A0AA40I2S3</accession>
<gene>
    <name evidence="2" type="ORF">QTO34_016686</name>
</gene>
<dbReference type="Pfam" id="PF15839">
    <property type="entry name" value="TEX29"/>
    <property type="match status" value="1"/>
</dbReference>
<comment type="caution">
    <text evidence="2">The sequence shown here is derived from an EMBL/GenBank/DDBJ whole genome shotgun (WGS) entry which is preliminary data.</text>
</comment>
<evidence type="ECO:0000313" key="3">
    <source>
        <dbReference type="Proteomes" id="UP001177744"/>
    </source>
</evidence>
<dbReference type="InterPro" id="IPR031685">
    <property type="entry name" value="TEX29"/>
</dbReference>
<evidence type="ECO:0000313" key="2">
    <source>
        <dbReference type="EMBL" id="KAK1341935.1"/>
    </source>
</evidence>
<dbReference type="Proteomes" id="UP001177744">
    <property type="component" value="Unassembled WGS sequence"/>
</dbReference>
<name>A0AA40I2S3_CNENI</name>
<feature type="transmembrane region" description="Helical" evidence="1">
    <location>
        <begin position="146"/>
        <end position="170"/>
    </location>
</feature>
<dbReference type="EMBL" id="JAULJE010000006">
    <property type="protein sequence ID" value="KAK1341935.1"/>
    <property type="molecule type" value="Genomic_DNA"/>
</dbReference>
<dbReference type="PANTHER" id="PTHR37339:SF1">
    <property type="entry name" value="TESTIS-EXPRESSED PROTEIN 29"/>
    <property type="match status" value="1"/>
</dbReference>
<sequence>MRHISQQPGLHPRGCPLREPLLMTLPASLPHPPLVQDHVFFPKMNAFYSCLNTTPRCASHHLDSQPPLPVCRLCPRQPSCCNEIYARIQKVPLAFPEEFCRSVCPCAVCDIPLDHICSHNSSRDQCKGLGCCFHRGVCIEKSVSTYAHVFCAFILIIAGAFIFTTVYRVVQERKEKEAAMELPLSFKPGDKVVAAPIARRLAVLKARTARALPCAGCAGNTDKSKSWDCPAFRVQGSAFFPPHILPVKDTQSAATLAL</sequence>
<keyword evidence="3" id="KW-1185">Reference proteome</keyword>
<keyword evidence="1" id="KW-0472">Membrane</keyword>
<keyword evidence="1" id="KW-1133">Transmembrane helix</keyword>
<dbReference type="AlphaFoldDB" id="A0AA40I2S3"/>
<dbReference type="PANTHER" id="PTHR37339">
    <property type="entry name" value="TESTIS-EXPRESSED PROTEIN 29"/>
    <property type="match status" value="1"/>
</dbReference>
<evidence type="ECO:0000256" key="1">
    <source>
        <dbReference type="SAM" id="Phobius"/>
    </source>
</evidence>
<reference evidence="2" key="1">
    <citation type="submission" date="2023-06" db="EMBL/GenBank/DDBJ databases">
        <title>Reference genome for the Northern bat (Eptesicus nilssonii), a most northern bat species.</title>
        <authorList>
            <person name="Laine V.N."/>
            <person name="Pulliainen A.T."/>
            <person name="Lilley T.M."/>
        </authorList>
    </citation>
    <scope>NUCLEOTIDE SEQUENCE</scope>
    <source>
        <strain evidence="2">BLF_Eptnil</strain>
        <tissue evidence="2">Kidney</tissue>
    </source>
</reference>
<protein>
    <submittedName>
        <fullName evidence="2">Uncharacterized protein</fullName>
    </submittedName>
</protein>
<organism evidence="2 3">
    <name type="scientific">Cnephaeus nilssonii</name>
    <name type="common">Northern bat</name>
    <name type="synonym">Eptesicus nilssonii</name>
    <dbReference type="NCBI Taxonomy" id="3371016"/>
    <lineage>
        <taxon>Eukaryota</taxon>
        <taxon>Metazoa</taxon>
        <taxon>Chordata</taxon>
        <taxon>Craniata</taxon>
        <taxon>Vertebrata</taxon>
        <taxon>Euteleostomi</taxon>
        <taxon>Mammalia</taxon>
        <taxon>Eutheria</taxon>
        <taxon>Laurasiatheria</taxon>
        <taxon>Chiroptera</taxon>
        <taxon>Yangochiroptera</taxon>
        <taxon>Vespertilionidae</taxon>
        <taxon>Cnephaeus</taxon>
    </lineage>
</organism>
<keyword evidence="1" id="KW-0812">Transmembrane</keyword>
<proteinExistence type="predicted"/>